<protein>
    <recommendedName>
        <fullName evidence="2">C-type lectin domain-containing protein</fullName>
    </recommendedName>
</protein>
<evidence type="ECO:0000259" key="2">
    <source>
        <dbReference type="PROSITE" id="PS50041"/>
    </source>
</evidence>
<name>A0A2C9LYB5_BIOGL</name>
<gene>
    <name evidence="3" type="primary">106074979</name>
</gene>
<accession>A0A2C9LYB5</accession>
<dbReference type="VEuPathDB" id="VectorBase:BGLB036394"/>
<dbReference type="InterPro" id="IPR016187">
    <property type="entry name" value="CTDL_fold"/>
</dbReference>
<feature type="chain" id="PRO_5013310919" description="C-type lectin domain-containing protein" evidence="1">
    <location>
        <begin position="18"/>
        <end position="329"/>
    </location>
</feature>
<dbReference type="EnsemblMetazoa" id="BGLB036394-RA">
    <property type="protein sequence ID" value="BGLB036394-PA"/>
    <property type="gene ID" value="BGLB036394"/>
</dbReference>
<dbReference type="AlphaFoldDB" id="A0A2C9LYB5"/>
<organism evidence="3 4">
    <name type="scientific">Biomphalaria glabrata</name>
    <name type="common">Bloodfluke planorb</name>
    <name type="synonym">Freshwater snail</name>
    <dbReference type="NCBI Taxonomy" id="6526"/>
    <lineage>
        <taxon>Eukaryota</taxon>
        <taxon>Metazoa</taxon>
        <taxon>Spiralia</taxon>
        <taxon>Lophotrochozoa</taxon>
        <taxon>Mollusca</taxon>
        <taxon>Gastropoda</taxon>
        <taxon>Heterobranchia</taxon>
        <taxon>Euthyneura</taxon>
        <taxon>Panpulmonata</taxon>
        <taxon>Hygrophila</taxon>
        <taxon>Lymnaeoidea</taxon>
        <taxon>Planorbidae</taxon>
        <taxon>Biomphalaria</taxon>
    </lineage>
</organism>
<dbReference type="RefSeq" id="XP_013091343.2">
    <property type="nucleotide sequence ID" value="XM_013235889.2"/>
</dbReference>
<evidence type="ECO:0000256" key="1">
    <source>
        <dbReference type="SAM" id="SignalP"/>
    </source>
</evidence>
<dbReference type="Pfam" id="PF00059">
    <property type="entry name" value="Lectin_C"/>
    <property type="match status" value="1"/>
</dbReference>
<dbReference type="PROSITE" id="PS50041">
    <property type="entry name" value="C_TYPE_LECTIN_2"/>
    <property type="match status" value="1"/>
</dbReference>
<dbReference type="OrthoDB" id="6081875at2759"/>
<dbReference type="Proteomes" id="UP000076420">
    <property type="component" value="Unassembled WGS sequence"/>
</dbReference>
<dbReference type="InterPro" id="IPR001304">
    <property type="entry name" value="C-type_lectin-like"/>
</dbReference>
<evidence type="ECO:0000313" key="3">
    <source>
        <dbReference type="EnsemblMetazoa" id="BGLB036394-PA"/>
    </source>
</evidence>
<proteinExistence type="predicted"/>
<dbReference type="KEGG" id="bgt:106074979"/>
<sequence>MCLLIYLLCLTISSITGTDNIIKLEVTPSTIKLGLTSQMEIVCSVAPDPTGSYIVLNIIISQSTDTLEPQYTDVAGVEAMLEPSLYVNNSATIQGQISVTDTSYLKLNWTYPTENEAGRYQCVATLSQDEEFTVVAETTVDLEQPDFDDLFSELDRIKSYFMAETRNVTELWEKKMEGAVTAVFNRSAVFDNRMYLLSKYSNMSRNQSEAMCQFVSGYLAEIESDQEFGFVKEFFNSLYMANGTKVIVGGTDQVKEGNWLFQHSGHNVTYFSWAPGHPTNSSGDNNNDCLALDISDGYNMVDVPCNTSGQNFRSRFLCEITHSPYSSSQ</sequence>
<dbReference type="InterPro" id="IPR016186">
    <property type="entry name" value="C-type_lectin-like/link_sf"/>
</dbReference>
<feature type="domain" description="C-type lectin" evidence="2">
    <location>
        <begin position="190"/>
        <end position="306"/>
    </location>
</feature>
<dbReference type="SUPFAM" id="SSF56436">
    <property type="entry name" value="C-type lectin-like"/>
    <property type="match status" value="1"/>
</dbReference>
<dbReference type="VEuPathDB" id="VectorBase:BGLAX_048546"/>
<evidence type="ECO:0000313" key="4">
    <source>
        <dbReference type="Proteomes" id="UP000076420"/>
    </source>
</evidence>
<reference evidence="3" key="1">
    <citation type="submission" date="2020-05" db="UniProtKB">
        <authorList>
            <consortium name="EnsemblMetazoa"/>
        </authorList>
    </citation>
    <scope>IDENTIFICATION</scope>
    <source>
        <strain evidence="3">BB02</strain>
    </source>
</reference>
<feature type="signal peptide" evidence="1">
    <location>
        <begin position="1"/>
        <end position="17"/>
    </location>
</feature>
<dbReference type="Gene3D" id="3.10.100.10">
    <property type="entry name" value="Mannose-Binding Protein A, subunit A"/>
    <property type="match status" value="1"/>
</dbReference>
<dbReference type="SMART" id="SM00034">
    <property type="entry name" value="CLECT"/>
    <property type="match status" value="1"/>
</dbReference>
<dbReference type="CDD" id="cd00037">
    <property type="entry name" value="CLECT"/>
    <property type="match status" value="1"/>
</dbReference>
<keyword evidence="1" id="KW-0732">Signal</keyword>